<evidence type="ECO:0000313" key="5">
    <source>
        <dbReference type="Proteomes" id="UP001597145"/>
    </source>
</evidence>
<comment type="caution">
    <text evidence="4">The sequence shown here is derived from an EMBL/GenBank/DDBJ whole genome shotgun (WGS) entry which is preliminary data.</text>
</comment>
<dbReference type="PRINTS" id="PR00080">
    <property type="entry name" value="SDRFAMILY"/>
</dbReference>
<dbReference type="InterPro" id="IPR020904">
    <property type="entry name" value="Sc_DH/Rdtase_CS"/>
</dbReference>
<dbReference type="PRINTS" id="PR00081">
    <property type="entry name" value="GDHRDH"/>
</dbReference>
<dbReference type="PROSITE" id="PS00061">
    <property type="entry name" value="ADH_SHORT"/>
    <property type="match status" value="1"/>
</dbReference>
<evidence type="ECO:0000256" key="2">
    <source>
        <dbReference type="ARBA" id="ARBA00023002"/>
    </source>
</evidence>
<dbReference type="RefSeq" id="WP_343982312.1">
    <property type="nucleotide sequence ID" value="NZ_BAAAJG010000015.1"/>
</dbReference>
<dbReference type="PANTHER" id="PTHR43976">
    <property type="entry name" value="SHORT CHAIN DEHYDROGENASE"/>
    <property type="match status" value="1"/>
</dbReference>
<dbReference type="NCBIfam" id="NF004824">
    <property type="entry name" value="PRK06180.1"/>
    <property type="match status" value="1"/>
</dbReference>
<organism evidence="4 5">
    <name type="scientific">Pseudonocardia aurantiaca</name>
    <dbReference type="NCBI Taxonomy" id="75290"/>
    <lineage>
        <taxon>Bacteria</taxon>
        <taxon>Bacillati</taxon>
        <taxon>Actinomycetota</taxon>
        <taxon>Actinomycetes</taxon>
        <taxon>Pseudonocardiales</taxon>
        <taxon>Pseudonocardiaceae</taxon>
        <taxon>Pseudonocardia</taxon>
    </lineage>
</organism>
<reference evidence="5" key="1">
    <citation type="journal article" date="2019" name="Int. J. Syst. Evol. Microbiol.">
        <title>The Global Catalogue of Microorganisms (GCM) 10K type strain sequencing project: providing services to taxonomists for standard genome sequencing and annotation.</title>
        <authorList>
            <consortium name="The Broad Institute Genomics Platform"/>
            <consortium name="The Broad Institute Genome Sequencing Center for Infectious Disease"/>
            <person name="Wu L."/>
            <person name="Ma J."/>
        </authorList>
    </citation>
    <scope>NUCLEOTIDE SEQUENCE [LARGE SCALE GENOMIC DNA]</scope>
    <source>
        <strain evidence="5">JCM 12165</strain>
    </source>
</reference>
<dbReference type="NCBIfam" id="NF006114">
    <property type="entry name" value="PRK08263.1"/>
    <property type="match status" value="1"/>
</dbReference>
<dbReference type="InterPro" id="IPR051911">
    <property type="entry name" value="SDR_oxidoreductase"/>
</dbReference>
<protein>
    <submittedName>
        <fullName evidence="4">Oxidoreductase</fullName>
    </submittedName>
</protein>
<name>A0ABW4FYI1_9PSEU</name>
<dbReference type="PANTHER" id="PTHR43976:SF16">
    <property type="entry name" value="SHORT-CHAIN DEHYDROGENASE_REDUCTASE FAMILY PROTEIN"/>
    <property type="match status" value="1"/>
</dbReference>
<dbReference type="SUPFAM" id="SSF51735">
    <property type="entry name" value="NAD(P)-binding Rossmann-fold domains"/>
    <property type="match status" value="1"/>
</dbReference>
<sequence>MSTEVNSSARTPTGRVWLITGASSGFGRAIAEAALAAGDTVVAAARRPEVLDDLVAAHPGRVVATQLDVTDAVRAAAVVAEVILWYGRIDVLVNNAGRGMVGAVEETTDRELRDLMELHFFGPAALTRAVLPHMRRQGSGAVVQMSSMGGRLTFPGVSAYSATKFALEGLSEALAAEVAAFGIRVLIVEPGAFRTGFANPQALHQSVAIPAYDDIIGPFRSALPESDGDQPGDPAKGAAAILTALAAEQPPLRLALGSDAADAVAEHLEKARAEFLTWETTTRGTDFDASGDTLVLAPETAVKPR</sequence>
<dbReference type="CDD" id="cd05374">
    <property type="entry name" value="17beta-HSD-like_SDR_c"/>
    <property type="match status" value="1"/>
</dbReference>
<dbReference type="Gene3D" id="3.40.50.720">
    <property type="entry name" value="NAD(P)-binding Rossmann-like Domain"/>
    <property type="match status" value="1"/>
</dbReference>
<keyword evidence="2" id="KW-0560">Oxidoreductase</keyword>
<dbReference type="InterPro" id="IPR036291">
    <property type="entry name" value="NAD(P)-bd_dom_sf"/>
</dbReference>
<dbReference type="Pfam" id="PF00106">
    <property type="entry name" value="adh_short"/>
    <property type="match status" value="1"/>
</dbReference>
<accession>A0ABW4FYI1</accession>
<evidence type="ECO:0000256" key="1">
    <source>
        <dbReference type="ARBA" id="ARBA00006484"/>
    </source>
</evidence>
<gene>
    <name evidence="4" type="ORF">ACFSCY_35310</name>
</gene>
<dbReference type="InterPro" id="IPR002347">
    <property type="entry name" value="SDR_fam"/>
</dbReference>
<dbReference type="Proteomes" id="UP001597145">
    <property type="component" value="Unassembled WGS sequence"/>
</dbReference>
<dbReference type="EMBL" id="JBHUCP010000042">
    <property type="protein sequence ID" value="MFD1534701.1"/>
    <property type="molecule type" value="Genomic_DNA"/>
</dbReference>
<proteinExistence type="inferred from homology"/>
<evidence type="ECO:0000256" key="3">
    <source>
        <dbReference type="RuleBase" id="RU000363"/>
    </source>
</evidence>
<comment type="similarity">
    <text evidence="1 3">Belongs to the short-chain dehydrogenases/reductases (SDR) family.</text>
</comment>
<evidence type="ECO:0000313" key="4">
    <source>
        <dbReference type="EMBL" id="MFD1534701.1"/>
    </source>
</evidence>
<keyword evidence="5" id="KW-1185">Reference proteome</keyword>